<feature type="region of interest" description="Disordered" evidence="4">
    <location>
        <begin position="756"/>
        <end position="803"/>
    </location>
</feature>
<evidence type="ECO:0000259" key="8">
    <source>
        <dbReference type="PROSITE" id="PS50113"/>
    </source>
</evidence>
<keyword evidence="1 3" id="KW-0597">Phosphoprotein</keyword>
<feature type="compositionally biased region" description="Basic and acidic residues" evidence="4">
    <location>
        <begin position="766"/>
        <end position="793"/>
    </location>
</feature>
<dbReference type="InterPro" id="IPR004358">
    <property type="entry name" value="Sig_transdc_His_kin-like_C"/>
</dbReference>
<dbReference type="SMART" id="SM00387">
    <property type="entry name" value="HATPase_c"/>
    <property type="match status" value="1"/>
</dbReference>
<proteinExistence type="predicted"/>
<dbReference type="Gene3D" id="1.10.287.130">
    <property type="match status" value="1"/>
</dbReference>
<dbReference type="SUPFAM" id="SSF52172">
    <property type="entry name" value="CheY-like"/>
    <property type="match status" value="1"/>
</dbReference>
<dbReference type="NCBIfam" id="TIGR00229">
    <property type="entry name" value="sensory_box"/>
    <property type="match status" value="1"/>
</dbReference>
<evidence type="ECO:0000259" key="7">
    <source>
        <dbReference type="PROSITE" id="PS50112"/>
    </source>
</evidence>
<dbReference type="PANTHER" id="PTHR45339:SF1">
    <property type="entry name" value="HYBRID SIGNAL TRANSDUCTION HISTIDINE KINASE J"/>
    <property type="match status" value="1"/>
</dbReference>
<dbReference type="PROSITE" id="PS50109">
    <property type="entry name" value="HIS_KIN"/>
    <property type="match status" value="1"/>
</dbReference>
<name>A0A2V1D3Q1_9PLEO</name>
<dbReference type="CDD" id="cd00130">
    <property type="entry name" value="PAS"/>
    <property type="match status" value="1"/>
</dbReference>
<evidence type="ECO:0000313" key="10">
    <source>
        <dbReference type="Proteomes" id="UP000244855"/>
    </source>
</evidence>
<accession>A0A2V1D3Q1</accession>
<dbReference type="Proteomes" id="UP000244855">
    <property type="component" value="Unassembled WGS sequence"/>
</dbReference>
<dbReference type="InterPro" id="IPR000014">
    <property type="entry name" value="PAS"/>
</dbReference>
<dbReference type="PANTHER" id="PTHR45339">
    <property type="entry name" value="HYBRID SIGNAL TRANSDUCTION HISTIDINE KINASE J"/>
    <property type="match status" value="1"/>
</dbReference>
<dbReference type="InterPro" id="IPR001789">
    <property type="entry name" value="Sig_transdc_resp-reg_receiver"/>
</dbReference>
<feature type="modified residue" description="4-aspartylphosphate" evidence="3">
    <location>
        <position position="861"/>
    </location>
</feature>
<evidence type="ECO:0000313" key="9">
    <source>
        <dbReference type="EMBL" id="PVH92638.1"/>
    </source>
</evidence>
<dbReference type="Gene3D" id="3.30.565.10">
    <property type="entry name" value="Histidine kinase-like ATPase, C-terminal domain"/>
    <property type="match status" value="1"/>
</dbReference>
<dbReference type="SUPFAM" id="SSF55874">
    <property type="entry name" value="ATPase domain of HSP90 chaperone/DNA topoisomerase II/histidine kinase"/>
    <property type="match status" value="1"/>
</dbReference>
<dbReference type="OrthoDB" id="60033at2759"/>
<evidence type="ECO:0000256" key="1">
    <source>
        <dbReference type="ARBA" id="ARBA00022553"/>
    </source>
</evidence>
<evidence type="ECO:0000259" key="6">
    <source>
        <dbReference type="PROSITE" id="PS50110"/>
    </source>
</evidence>
<sequence length="948" mass="105545">MVRDVLDAPKLLAHQLKPALVLDSSGTVVAVNEGGVRLISPHQNAASDSNGSLIGKNIADLGFVLLPGVPPVLWTWKDVLDAAFRVRKPVDGIRHNNNDRLRYIPATNVYRDTDDFWNQEDEYQSIVESDVYVTRHDSGTSAYDTTGSIEASSMIKVRATVHWYPSSKDGVFLITFSRTSLPQRPASDPSSPATELINIPQETADGQSRPTCCTLPQSLEKTSSSSSADLEGMMPSAYGIASSIIPYIMAVLDADGQVTGFSKSWYKLSGLDESESLGSGWLTIIHPDDVVEMTIAWIDVLRNERSHWTHQARYRMASDGTYCWFLIRAQPYKDAFGKVLRWYASMIDINQWVMARLQADRRRQSILTLFSQTDVMLWEIDKAHHMYICEGRLNWDPARIVKLLERTLKGHTVHTDDTNGYTDRKKDEQLVHTIQTVLQGYAFSPVVEHWEGNRYFRTRFVAERCPLSHGGTTDRNGVVEAAVALTFDITEEKARSTLQMENKRLVINEQAALDATNLKSRFLANMSHEIRTPVSGIIGLSEHLSDCGLTEEQMEFADSIHESAKFLLTLINDVLDFSKMESGHMDVESIPFSLCKLVSDALTPLRLQAKEKGLALNLNCDLPSNALFLGDPWRLRQILTNLIGNSLKFTPQGQIDLNVQCLGQESTETVMVQFVIHDSGVGISEEAMKPLFKPFSQADSSTARLYGGTGLGLVICQQLVELMGGHITLQSDPGEGTIATCNIPFLRYHGPTSGLLTETSLPHRAQSSDKVERTATRPDSSRDPLHETLERKSTRSSMPSAVSTTEGHILLVEDNPINRKVIALAMKKLGYEVSVVCDGQEALDYLCKQSVQPRPNAVLMDCMMPFVDGYEATRKIRGDNDMFDENVRALPIIALTASAIKGDREKCWEAGMDDYLTKPAAREDLKRTLQRWVGLKRPQASDRSKSAS</sequence>
<feature type="domain" description="PAC" evidence="8">
    <location>
        <begin position="308"/>
        <end position="361"/>
    </location>
</feature>
<dbReference type="CDD" id="cd16922">
    <property type="entry name" value="HATPase_EvgS-ArcB-TorS-like"/>
    <property type="match status" value="1"/>
</dbReference>
<protein>
    <submittedName>
        <fullName evidence="9">Uncharacterized protein</fullName>
    </submittedName>
</protein>
<dbReference type="InterPro" id="IPR003661">
    <property type="entry name" value="HisK_dim/P_dom"/>
</dbReference>
<dbReference type="InterPro" id="IPR005467">
    <property type="entry name" value="His_kinase_dom"/>
</dbReference>
<dbReference type="CDD" id="cd00082">
    <property type="entry name" value="HisKA"/>
    <property type="match status" value="1"/>
</dbReference>
<gene>
    <name evidence="9" type="ORF">DM02DRAFT_635195</name>
</gene>
<dbReference type="Gene3D" id="3.40.50.2300">
    <property type="match status" value="1"/>
</dbReference>
<evidence type="ECO:0000259" key="5">
    <source>
        <dbReference type="PROSITE" id="PS50109"/>
    </source>
</evidence>
<dbReference type="SMART" id="SM00388">
    <property type="entry name" value="HisKA"/>
    <property type="match status" value="1"/>
</dbReference>
<dbReference type="InterPro" id="IPR000700">
    <property type="entry name" value="PAS-assoc_C"/>
</dbReference>
<dbReference type="PROSITE" id="PS50112">
    <property type="entry name" value="PAS"/>
    <property type="match status" value="1"/>
</dbReference>
<evidence type="ECO:0000256" key="2">
    <source>
        <dbReference type="ARBA" id="ARBA00023012"/>
    </source>
</evidence>
<dbReference type="CDD" id="cd17546">
    <property type="entry name" value="REC_hyHK_CKI1_RcsC-like"/>
    <property type="match status" value="1"/>
</dbReference>
<dbReference type="Gene3D" id="3.30.450.20">
    <property type="entry name" value="PAS domain"/>
    <property type="match status" value="1"/>
</dbReference>
<reference evidence="9 10" key="1">
    <citation type="journal article" date="2018" name="Sci. Rep.">
        <title>Comparative genomics provides insights into the lifestyle and reveals functional heterogeneity of dark septate endophytic fungi.</title>
        <authorList>
            <person name="Knapp D.G."/>
            <person name="Nemeth J.B."/>
            <person name="Barry K."/>
            <person name="Hainaut M."/>
            <person name="Henrissat B."/>
            <person name="Johnson J."/>
            <person name="Kuo A."/>
            <person name="Lim J.H.P."/>
            <person name="Lipzen A."/>
            <person name="Nolan M."/>
            <person name="Ohm R.A."/>
            <person name="Tamas L."/>
            <person name="Grigoriev I.V."/>
            <person name="Spatafora J.W."/>
            <person name="Nagy L.G."/>
            <person name="Kovacs G.M."/>
        </authorList>
    </citation>
    <scope>NUCLEOTIDE SEQUENCE [LARGE SCALE GENOMIC DNA]</scope>
    <source>
        <strain evidence="9 10">DSE2036</strain>
    </source>
</reference>
<dbReference type="Pfam" id="PF00512">
    <property type="entry name" value="HisKA"/>
    <property type="match status" value="1"/>
</dbReference>
<dbReference type="InterPro" id="IPR036890">
    <property type="entry name" value="HATPase_C_sf"/>
</dbReference>
<dbReference type="SUPFAM" id="SSF47384">
    <property type="entry name" value="Homodimeric domain of signal transducing histidine kinase"/>
    <property type="match status" value="1"/>
</dbReference>
<dbReference type="InterPro" id="IPR035965">
    <property type="entry name" value="PAS-like_dom_sf"/>
</dbReference>
<dbReference type="Pfam" id="PF02518">
    <property type="entry name" value="HATPase_c"/>
    <property type="match status" value="1"/>
</dbReference>
<dbReference type="PRINTS" id="PR00344">
    <property type="entry name" value="BCTRLSENSOR"/>
</dbReference>
<keyword evidence="10" id="KW-1185">Reference proteome</keyword>
<dbReference type="InterPro" id="IPR011006">
    <property type="entry name" value="CheY-like_superfamily"/>
</dbReference>
<dbReference type="InterPro" id="IPR036097">
    <property type="entry name" value="HisK_dim/P_sf"/>
</dbReference>
<dbReference type="Pfam" id="PF00072">
    <property type="entry name" value="Response_reg"/>
    <property type="match status" value="1"/>
</dbReference>
<dbReference type="PROSITE" id="PS50110">
    <property type="entry name" value="RESPONSE_REGULATORY"/>
    <property type="match status" value="1"/>
</dbReference>
<feature type="domain" description="PAS" evidence="7">
    <location>
        <begin position="249"/>
        <end position="304"/>
    </location>
</feature>
<organism evidence="9 10">
    <name type="scientific">Periconia macrospinosa</name>
    <dbReference type="NCBI Taxonomy" id="97972"/>
    <lineage>
        <taxon>Eukaryota</taxon>
        <taxon>Fungi</taxon>
        <taxon>Dikarya</taxon>
        <taxon>Ascomycota</taxon>
        <taxon>Pezizomycotina</taxon>
        <taxon>Dothideomycetes</taxon>
        <taxon>Pleosporomycetidae</taxon>
        <taxon>Pleosporales</taxon>
        <taxon>Massarineae</taxon>
        <taxon>Periconiaceae</taxon>
        <taxon>Periconia</taxon>
    </lineage>
</organism>
<dbReference type="SMART" id="SM00091">
    <property type="entry name" value="PAS"/>
    <property type="match status" value="1"/>
</dbReference>
<dbReference type="InterPro" id="IPR013655">
    <property type="entry name" value="PAS_fold_3"/>
</dbReference>
<dbReference type="EMBL" id="KZ805662">
    <property type="protein sequence ID" value="PVH92638.1"/>
    <property type="molecule type" value="Genomic_DNA"/>
</dbReference>
<dbReference type="Pfam" id="PF08447">
    <property type="entry name" value="PAS_3"/>
    <property type="match status" value="1"/>
</dbReference>
<dbReference type="FunFam" id="3.30.565.10:FF:000010">
    <property type="entry name" value="Sensor histidine kinase RcsC"/>
    <property type="match status" value="1"/>
</dbReference>
<dbReference type="GO" id="GO:0000155">
    <property type="term" value="F:phosphorelay sensor kinase activity"/>
    <property type="evidence" value="ECO:0007669"/>
    <property type="project" value="InterPro"/>
</dbReference>
<dbReference type="STRING" id="97972.A0A2V1D3Q1"/>
<keyword evidence="2" id="KW-0902">Two-component regulatory system</keyword>
<dbReference type="AlphaFoldDB" id="A0A2V1D3Q1"/>
<dbReference type="InterPro" id="IPR003594">
    <property type="entry name" value="HATPase_dom"/>
</dbReference>
<evidence type="ECO:0000256" key="4">
    <source>
        <dbReference type="SAM" id="MobiDB-lite"/>
    </source>
</evidence>
<dbReference type="SUPFAM" id="SSF55785">
    <property type="entry name" value="PYP-like sensor domain (PAS domain)"/>
    <property type="match status" value="1"/>
</dbReference>
<evidence type="ECO:0000256" key="3">
    <source>
        <dbReference type="PROSITE-ProRule" id="PRU00169"/>
    </source>
</evidence>
<dbReference type="PROSITE" id="PS50113">
    <property type="entry name" value="PAC"/>
    <property type="match status" value="1"/>
</dbReference>
<feature type="domain" description="Histidine kinase" evidence="5">
    <location>
        <begin position="525"/>
        <end position="747"/>
    </location>
</feature>
<dbReference type="SMART" id="SM00448">
    <property type="entry name" value="REC"/>
    <property type="match status" value="1"/>
</dbReference>
<feature type="domain" description="Response regulatory" evidence="6">
    <location>
        <begin position="808"/>
        <end position="933"/>
    </location>
</feature>